<dbReference type="Pfam" id="PF01555">
    <property type="entry name" value="N6_N4_Mtase"/>
    <property type="match status" value="1"/>
</dbReference>
<dbReference type="GO" id="GO:0008170">
    <property type="term" value="F:N-methyltransferase activity"/>
    <property type="evidence" value="ECO:0007669"/>
    <property type="project" value="InterPro"/>
</dbReference>
<comment type="caution">
    <text evidence="5">The sequence shown here is derived from an EMBL/GenBank/DDBJ whole genome shotgun (WGS) entry which is preliminary data.</text>
</comment>
<dbReference type="STRING" id="1817772.A2527_02425"/>
<dbReference type="GO" id="GO:0032259">
    <property type="term" value="P:methylation"/>
    <property type="evidence" value="ECO:0007669"/>
    <property type="project" value="UniProtKB-KW"/>
</dbReference>
<evidence type="ECO:0000256" key="1">
    <source>
        <dbReference type="ARBA" id="ARBA00006594"/>
    </source>
</evidence>
<feature type="domain" description="DNA methylase N-4/N-6" evidence="4">
    <location>
        <begin position="482"/>
        <end position="816"/>
    </location>
</feature>
<dbReference type="SUPFAM" id="SSF53335">
    <property type="entry name" value="S-adenosyl-L-methionine-dependent methyltransferases"/>
    <property type="match status" value="1"/>
</dbReference>
<comment type="similarity">
    <text evidence="1">Belongs to the N(4)/N(6)-methyltransferase family.</text>
</comment>
<accession>A0A1F6GDY7</accession>
<protein>
    <recommendedName>
        <fullName evidence="4">DNA methylase N-4/N-6 domain-containing protein</fullName>
    </recommendedName>
</protein>
<dbReference type="InterPro" id="IPR029063">
    <property type="entry name" value="SAM-dependent_MTases_sf"/>
</dbReference>
<dbReference type="Proteomes" id="UP000178449">
    <property type="component" value="Unassembled WGS sequence"/>
</dbReference>
<dbReference type="AlphaFoldDB" id="A0A1F6GDY7"/>
<proteinExistence type="inferred from homology"/>
<evidence type="ECO:0000256" key="3">
    <source>
        <dbReference type="ARBA" id="ARBA00022679"/>
    </source>
</evidence>
<evidence type="ECO:0000256" key="2">
    <source>
        <dbReference type="ARBA" id="ARBA00022603"/>
    </source>
</evidence>
<dbReference type="InterPro" id="IPR002941">
    <property type="entry name" value="DNA_methylase_N4/N6"/>
</dbReference>
<evidence type="ECO:0000259" key="4">
    <source>
        <dbReference type="Pfam" id="PF01555"/>
    </source>
</evidence>
<dbReference type="PROSITE" id="PS00092">
    <property type="entry name" value="N6_MTASE"/>
    <property type="match status" value="1"/>
</dbReference>
<organism evidence="5 6">
    <name type="scientific">Candidatus Lambdaproteobacteria bacterium RIFOXYD2_FULL_50_16</name>
    <dbReference type="NCBI Taxonomy" id="1817772"/>
    <lineage>
        <taxon>Bacteria</taxon>
        <taxon>Pseudomonadati</taxon>
        <taxon>Pseudomonadota</taxon>
        <taxon>Candidatus Lambdaproteobacteria</taxon>
    </lineage>
</organism>
<evidence type="ECO:0000313" key="5">
    <source>
        <dbReference type="EMBL" id="OGG96321.1"/>
    </source>
</evidence>
<reference evidence="5 6" key="1">
    <citation type="journal article" date="2016" name="Nat. Commun.">
        <title>Thousands of microbial genomes shed light on interconnected biogeochemical processes in an aquifer system.</title>
        <authorList>
            <person name="Anantharaman K."/>
            <person name="Brown C.T."/>
            <person name="Hug L.A."/>
            <person name="Sharon I."/>
            <person name="Castelle C.J."/>
            <person name="Probst A.J."/>
            <person name="Thomas B.C."/>
            <person name="Singh A."/>
            <person name="Wilkins M.J."/>
            <person name="Karaoz U."/>
            <person name="Brodie E.L."/>
            <person name="Williams K.H."/>
            <person name="Hubbard S.S."/>
            <person name="Banfield J.F."/>
        </authorList>
    </citation>
    <scope>NUCLEOTIDE SEQUENCE [LARGE SCALE GENOMIC DNA]</scope>
</reference>
<keyword evidence="3" id="KW-0808">Transferase</keyword>
<dbReference type="EMBL" id="MFNE01000016">
    <property type="protein sequence ID" value="OGG96321.1"/>
    <property type="molecule type" value="Genomic_DNA"/>
</dbReference>
<evidence type="ECO:0000313" key="6">
    <source>
        <dbReference type="Proteomes" id="UP000178449"/>
    </source>
</evidence>
<dbReference type="Gene3D" id="3.40.50.150">
    <property type="entry name" value="Vaccinia Virus protein VP39"/>
    <property type="match status" value="1"/>
</dbReference>
<gene>
    <name evidence="5" type="ORF">A2527_02425</name>
</gene>
<keyword evidence="2" id="KW-0489">Methyltransferase</keyword>
<name>A0A1F6GDY7_9PROT</name>
<dbReference type="InterPro" id="IPR002052">
    <property type="entry name" value="DNA_methylase_N6_adenine_CS"/>
</dbReference>
<dbReference type="GO" id="GO:0003677">
    <property type="term" value="F:DNA binding"/>
    <property type="evidence" value="ECO:0007669"/>
    <property type="project" value="InterPro"/>
</dbReference>
<sequence>MKRTLAELQTKLKEIFQMDRGDLDFGVYRIMRLKAKEIEAYLNERLPQTIEEELGKVDQAELEQIKAKIAKIERDAEEMGGDPNKKPEYRELKAKLISGSESETLIQEVAAYLYDFFGQYYDDGDFLSKRRYKKDHYVIPYEGEEVKLHWANQDQYYIKSGEAFRHYAFVLPSGTKVEFRIKEAETEAANNKAQKDREFVLVEGPGALEEGAGWLRLWFEYKGLEGIKKEENLERTLERVGKRLQGPLKMELIEPPADGSSAPLAKHLKIYSARNKFDYFIHKNLAEFLNRELDFYLKNEVLVIDDLLAGAPEVADLRFKKARALKAVANQLIQFLAQLEEFQKKLWLKKKFVLAADYCVTLDHLWAMEPKERDPLLAQVLANELQRQRWVELYRIDQIKGSKNQQLELGQAPSPAYRKPLTLDFLKANPYLALDTALFAPEFKEALLAGIDDLDQKTNGLLIQSENFQALNLLQERYKEQVQCVYIDPPYNTGDDGFPYKDNYQHSSWMSFLMDRLHLGRNLQTDSSAIAISIDDEEVDRLSVLAKLVYGENELAKLIWDRNRKNDATFFSVGHDYMLIYAKSIQFIKDRKVIFREPQEGIEDAKKIFSNLRKKHKDDWEKIREDWMGWFENVSIADPRRRLKRFTKVGIRGPYRTDGNISWPGGGGPKYEIIHPVTKLPVKVPNGGWRYSIPERFWEEYEKGNVVFGVDEKTIPGKSNYLFESDGQVMPSVFYSYAQTATMEFNDIFGHLAFPNPKNWKDISRVTSYLSDRESTILDYFAGSAPTGHAVINLNREDGGQRKYILVEMGEYFETVTKPRVLKAAYSQDWKDGAPIGRQGVSQLVKCLKLESYEDALDNLELIEPDPAAMELIQSLPGTQDEYLLNYMLDLETKGSLLNLAQFKDPFNYQLEVNGQGGSRKVTVDLVETFNYLIGLKVTAQSRQGKVLMLEGLGRLGEKILVLWRNLEEVNNEDLGDLLRKLRIKTKDNELDLIYVNGDNHLENKRRADESWKVRLIEAEFHARMFEGL</sequence>